<keyword evidence="3" id="KW-0804">Transcription</keyword>
<dbReference type="AlphaFoldDB" id="A0A4R5DA23"/>
<dbReference type="Gene3D" id="1.20.120.530">
    <property type="entry name" value="GntR ligand-binding domain-like"/>
    <property type="match status" value="1"/>
</dbReference>
<dbReference type="EMBL" id="SMKZ01000022">
    <property type="protein sequence ID" value="TDE08800.1"/>
    <property type="molecule type" value="Genomic_DNA"/>
</dbReference>
<keyword evidence="2" id="KW-0238">DNA-binding</keyword>
<dbReference type="PANTHER" id="PTHR43537">
    <property type="entry name" value="TRANSCRIPTIONAL REGULATOR, GNTR FAMILY"/>
    <property type="match status" value="1"/>
</dbReference>
<dbReference type="InterPro" id="IPR036388">
    <property type="entry name" value="WH-like_DNA-bd_sf"/>
</dbReference>
<accession>A0A4R5DA23</accession>
<gene>
    <name evidence="5" type="ORF">E1269_16415</name>
</gene>
<reference evidence="5 6" key="1">
    <citation type="submission" date="2019-03" db="EMBL/GenBank/DDBJ databases">
        <title>Draft genome sequences of novel Actinobacteria.</title>
        <authorList>
            <person name="Sahin N."/>
            <person name="Ay H."/>
            <person name="Saygin H."/>
        </authorList>
    </citation>
    <scope>NUCLEOTIDE SEQUENCE [LARGE SCALE GENOMIC DNA]</scope>
    <source>
        <strain evidence="5 6">5K138</strain>
    </source>
</reference>
<evidence type="ECO:0000256" key="3">
    <source>
        <dbReference type="ARBA" id="ARBA00023163"/>
    </source>
</evidence>
<dbReference type="Gene3D" id="1.10.10.10">
    <property type="entry name" value="Winged helix-like DNA-binding domain superfamily/Winged helix DNA-binding domain"/>
    <property type="match status" value="1"/>
</dbReference>
<dbReference type="InterPro" id="IPR011711">
    <property type="entry name" value="GntR_C"/>
</dbReference>
<dbReference type="InterPro" id="IPR036390">
    <property type="entry name" value="WH_DNA-bd_sf"/>
</dbReference>
<dbReference type="Proteomes" id="UP000294739">
    <property type="component" value="Unassembled WGS sequence"/>
</dbReference>
<evidence type="ECO:0000313" key="5">
    <source>
        <dbReference type="EMBL" id="TDE08800.1"/>
    </source>
</evidence>
<dbReference type="InterPro" id="IPR008920">
    <property type="entry name" value="TF_FadR/GntR_C"/>
</dbReference>
<dbReference type="PANTHER" id="PTHR43537:SF5">
    <property type="entry name" value="UXU OPERON TRANSCRIPTIONAL REGULATOR"/>
    <property type="match status" value="1"/>
</dbReference>
<dbReference type="InParanoid" id="A0A4R5DA23"/>
<dbReference type="InterPro" id="IPR000524">
    <property type="entry name" value="Tscrpt_reg_HTH_GntR"/>
</dbReference>
<dbReference type="PROSITE" id="PS50949">
    <property type="entry name" value="HTH_GNTR"/>
    <property type="match status" value="1"/>
</dbReference>
<evidence type="ECO:0000256" key="1">
    <source>
        <dbReference type="ARBA" id="ARBA00023015"/>
    </source>
</evidence>
<dbReference type="SUPFAM" id="SSF48008">
    <property type="entry name" value="GntR ligand-binding domain-like"/>
    <property type="match status" value="1"/>
</dbReference>
<dbReference type="SUPFAM" id="SSF46785">
    <property type="entry name" value="Winged helix' DNA-binding domain"/>
    <property type="match status" value="1"/>
</dbReference>
<keyword evidence="1" id="KW-0805">Transcription regulation</keyword>
<organism evidence="5 6">
    <name type="scientific">Jiangella asiatica</name>
    <dbReference type="NCBI Taxonomy" id="2530372"/>
    <lineage>
        <taxon>Bacteria</taxon>
        <taxon>Bacillati</taxon>
        <taxon>Actinomycetota</taxon>
        <taxon>Actinomycetes</taxon>
        <taxon>Jiangellales</taxon>
        <taxon>Jiangellaceae</taxon>
        <taxon>Jiangella</taxon>
    </lineage>
</organism>
<name>A0A4R5DA23_9ACTN</name>
<dbReference type="CDD" id="cd07377">
    <property type="entry name" value="WHTH_GntR"/>
    <property type="match status" value="1"/>
</dbReference>
<dbReference type="Pfam" id="PF00392">
    <property type="entry name" value="GntR"/>
    <property type="match status" value="1"/>
</dbReference>
<dbReference type="OrthoDB" id="7989071at2"/>
<protein>
    <submittedName>
        <fullName evidence="5">FadR family transcriptional regulator</fullName>
    </submittedName>
</protein>
<keyword evidence="6" id="KW-1185">Reference proteome</keyword>
<feature type="domain" description="HTH gntR-type" evidence="4">
    <location>
        <begin position="7"/>
        <end position="75"/>
    </location>
</feature>
<comment type="caution">
    <text evidence="5">The sequence shown here is derived from an EMBL/GenBank/DDBJ whole genome shotgun (WGS) entry which is preliminary data.</text>
</comment>
<evidence type="ECO:0000313" key="6">
    <source>
        <dbReference type="Proteomes" id="UP000294739"/>
    </source>
</evidence>
<evidence type="ECO:0000256" key="2">
    <source>
        <dbReference type="ARBA" id="ARBA00023125"/>
    </source>
</evidence>
<proteinExistence type="predicted"/>
<sequence>MGDVSRRTLADELATGVVELIREQRLEPGGQLDTVRTLATRFSVAVPTMREALRRLEAMGVVVLRHGSGVYVGENVGRSVLPNPHSPILTGERLIDLLEARRTIEPPIAAMAATVRDPDGVARLTETLDEAEQCLRLHDERLWIVNLEFHRALAQASGNTVLAEVVDSIVLVHAQEQREILRLHGDESEDFAEHQRIIRAVVDGSADEAFGATHEHLTNVIDVIRARNLGSEH</sequence>
<dbReference type="GO" id="GO:0003700">
    <property type="term" value="F:DNA-binding transcription factor activity"/>
    <property type="evidence" value="ECO:0007669"/>
    <property type="project" value="InterPro"/>
</dbReference>
<dbReference type="GO" id="GO:0003677">
    <property type="term" value="F:DNA binding"/>
    <property type="evidence" value="ECO:0007669"/>
    <property type="project" value="UniProtKB-KW"/>
</dbReference>
<dbReference type="SMART" id="SM00895">
    <property type="entry name" value="FCD"/>
    <property type="match status" value="1"/>
</dbReference>
<evidence type="ECO:0000259" key="4">
    <source>
        <dbReference type="PROSITE" id="PS50949"/>
    </source>
</evidence>
<dbReference type="Pfam" id="PF07729">
    <property type="entry name" value="FCD"/>
    <property type="match status" value="1"/>
</dbReference>
<dbReference type="SMART" id="SM00345">
    <property type="entry name" value="HTH_GNTR"/>
    <property type="match status" value="1"/>
</dbReference>